<dbReference type="InterPro" id="IPR016152">
    <property type="entry name" value="PTrfase/Anion_transptr"/>
</dbReference>
<evidence type="ECO:0000256" key="1">
    <source>
        <dbReference type="ARBA" id="ARBA00004429"/>
    </source>
</evidence>
<dbReference type="SUPFAM" id="SSF52794">
    <property type="entry name" value="PTS system IIB component-like"/>
    <property type="match status" value="1"/>
</dbReference>
<dbReference type="NCBIfam" id="TIGR00848">
    <property type="entry name" value="fruA"/>
    <property type="match status" value="1"/>
</dbReference>
<reference evidence="16 17" key="1">
    <citation type="submission" date="2016-06" db="EMBL/GenBank/DDBJ databases">
        <title>First insights into the genetic diversity and population structure of in the Bacillus cereus group bacteria from diverse marine environments.</title>
        <authorList>
            <person name="Liu Y."/>
            <person name="Lai Q."/>
            <person name="Shao Z."/>
        </authorList>
    </citation>
    <scope>NUCLEOTIDE SEQUENCE [LARGE SCALE GENOMIC DNA]</scope>
    <source>
        <strain evidence="16 17">TD42</strain>
    </source>
</reference>
<dbReference type="RefSeq" id="WP_071746709.1">
    <property type="nucleotide sequence ID" value="NZ_MACH01000116.1"/>
</dbReference>
<dbReference type="GO" id="GO:0009401">
    <property type="term" value="P:phosphoenolpyruvate-dependent sugar phosphotransferase system"/>
    <property type="evidence" value="ECO:0007669"/>
    <property type="project" value="UniProtKB-KW"/>
</dbReference>
<evidence type="ECO:0000256" key="10">
    <source>
        <dbReference type="ARBA" id="ARBA00022989"/>
    </source>
</evidence>
<feature type="domain" description="PTS EIIA type-2" evidence="13">
    <location>
        <begin position="5"/>
        <end position="149"/>
    </location>
</feature>
<organism evidence="16 17">
    <name type="scientific">Bacillus proteolyticus</name>
    <dbReference type="NCBI Taxonomy" id="2026192"/>
    <lineage>
        <taxon>Bacteria</taxon>
        <taxon>Bacillati</taxon>
        <taxon>Bacillota</taxon>
        <taxon>Bacilli</taxon>
        <taxon>Bacillales</taxon>
        <taxon>Bacillaceae</taxon>
        <taxon>Bacillus</taxon>
        <taxon>Bacillus cereus group</taxon>
    </lineage>
</organism>
<comment type="subcellular location">
    <subcellularLocation>
        <location evidence="1">Cell inner membrane</location>
        <topology evidence="1">Multi-pass membrane protein</topology>
    </subcellularLocation>
    <subcellularLocation>
        <location evidence="2">Cytoplasm</location>
    </subcellularLocation>
</comment>
<evidence type="ECO:0000256" key="3">
    <source>
        <dbReference type="ARBA" id="ARBA00022448"/>
    </source>
</evidence>
<dbReference type="Pfam" id="PF00359">
    <property type="entry name" value="PTS_EIIA_2"/>
    <property type="match status" value="1"/>
</dbReference>
<evidence type="ECO:0000313" key="16">
    <source>
        <dbReference type="EMBL" id="OJE41055.1"/>
    </source>
</evidence>
<dbReference type="InterPro" id="IPR013011">
    <property type="entry name" value="PTS_EIIB_2"/>
</dbReference>
<dbReference type="InterPro" id="IPR002178">
    <property type="entry name" value="PTS_EIIA_type-2_dom"/>
</dbReference>
<feature type="transmembrane region" description="Helical" evidence="12">
    <location>
        <begin position="555"/>
        <end position="575"/>
    </location>
</feature>
<evidence type="ECO:0000256" key="8">
    <source>
        <dbReference type="ARBA" id="ARBA00022683"/>
    </source>
</evidence>
<proteinExistence type="predicted"/>
<dbReference type="NCBIfam" id="TIGR01427">
    <property type="entry name" value="PTS_IIC_fructo"/>
    <property type="match status" value="1"/>
</dbReference>
<evidence type="ECO:0000256" key="4">
    <source>
        <dbReference type="ARBA" id="ARBA00022475"/>
    </source>
</evidence>
<feature type="transmembrane region" description="Helical" evidence="12">
    <location>
        <begin position="454"/>
        <end position="472"/>
    </location>
</feature>
<dbReference type="GO" id="GO:0090563">
    <property type="term" value="F:protein-phosphocysteine-sugar phosphotransferase activity"/>
    <property type="evidence" value="ECO:0007669"/>
    <property type="project" value="TreeGrafter"/>
</dbReference>
<evidence type="ECO:0000313" key="17">
    <source>
        <dbReference type="Proteomes" id="UP000183185"/>
    </source>
</evidence>
<dbReference type="Pfam" id="PF02302">
    <property type="entry name" value="PTS_IIB"/>
    <property type="match status" value="1"/>
</dbReference>
<dbReference type="GO" id="GO:0005351">
    <property type="term" value="F:carbohydrate:proton symporter activity"/>
    <property type="evidence" value="ECO:0007669"/>
    <property type="project" value="InterPro"/>
</dbReference>
<feature type="transmembrane region" description="Helical" evidence="12">
    <location>
        <begin position="416"/>
        <end position="434"/>
    </location>
</feature>
<dbReference type="FunFam" id="3.40.930.10:FF:000009">
    <property type="entry name" value="PTS system, fructose specific IIABC component"/>
    <property type="match status" value="1"/>
</dbReference>
<dbReference type="PROSITE" id="PS51104">
    <property type="entry name" value="PTS_EIIC_TYPE_2"/>
    <property type="match status" value="1"/>
</dbReference>
<evidence type="ECO:0000259" key="15">
    <source>
        <dbReference type="PROSITE" id="PS51104"/>
    </source>
</evidence>
<evidence type="ECO:0000259" key="14">
    <source>
        <dbReference type="PROSITE" id="PS51099"/>
    </source>
</evidence>
<dbReference type="PANTHER" id="PTHR30505">
    <property type="entry name" value="FRUCTOSE-LIKE PERMEASE"/>
    <property type="match status" value="1"/>
</dbReference>
<dbReference type="AlphaFoldDB" id="A0AA44KT73"/>
<keyword evidence="11 12" id="KW-0472">Membrane</keyword>
<dbReference type="SUPFAM" id="SSF55804">
    <property type="entry name" value="Phoshotransferase/anion transport protein"/>
    <property type="match status" value="1"/>
</dbReference>
<dbReference type="CDD" id="cd05569">
    <property type="entry name" value="PTS_IIB_fructose"/>
    <property type="match status" value="1"/>
</dbReference>
<sequence length="619" mass="65514">MKITELLKRDTVIMNLTASNKEAVIDELVEKLSGADRLNNKAEFKEAILKRESQSTTGIGEGIAIPHAKTRVVKQPSICFGRSVSGINYESLDGQPAHLFFMIAASEGANNTHLETLSRLSTLLMDEGFRKRLLEAKDEDELLRLFDEKENEKEEVEVEVAKPEGNEPYVLAVTACPTGIAHTYMAADSLKAKAAELGIAIKVETNGSTGVKNGLTKEDINRATAIIVAADKQVEMNRFAGKRVIQVPVADGIRKTEVLLNRAVKQDAPIFQGVEENGKTESVEKEKGLGIYKHLMSGVSNMLPFVVGGGILIALAFSFGGIKAEGPLAELFMSIGGGKTGAFLFLVPILAGFIASSIADRPGFMPGVVGGFLAAHANAGFLGGLIAGFLAGYVVLGLKRLFSGLPAQLEGIKPVLLYPVFGLLITGVVMQKVVNPPVVALNEMLTGWLNGLNGTNAILLGLILGGMMAIDMGGPINKAAFTFGIAAIEAQNFGVHSAVMAGGMVPPLAIAFATTFFKSKFTEAERKSGLTNYIMGASFITEGAIPFAAADPIRVIVSCVVGSSIAGALSMLFQITLPAPHGGLFVIALVNKPLLYIFSILIGTIVSAVMIGVWKKKVK</sequence>
<feature type="transmembrane region" description="Helical" evidence="12">
    <location>
        <begin position="493"/>
        <end position="517"/>
    </location>
</feature>
<dbReference type="InterPro" id="IPR003501">
    <property type="entry name" value="PTS_EIIB_2/3"/>
</dbReference>
<keyword evidence="4" id="KW-1003">Cell membrane</keyword>
<evidence type="ECO:0000256" key="7">
    <source>
        <dbReference type="ARBA" id="ARBA00022679"/>
    </source>
</evidence>
<accession>A0AA44KT73</accession>
<gene>
    <name evidence="16" type="ORF">BAQ49_00130</name>
</gene>
<keyword evidence="5" id="KW-0597">Phosphoprotein</keyword>
<dbReference type="InterPro" id="IPR036095">
    <property type="entry name" value="PTS_EIIB-like_sf"/>
</dbReference>
<dbReference type="EMBL" id="MACH01000116">
    <property type="protein sequence ID" value="OJE41055.1"/>
    <property type="molecule type" value="Genomic_DNA"/>
</dbReference>
<dbReference type="PROSITE" id="PS00372">
    <property type="entry name" value="PTS_EIIA_TYPE_2_HIS"/>
    <property type="match status" value="1"/>
</dbReference>
<dbReference type="GO" id="GO:0005886">
    <property type="term" value="C:plasma membrane"/>
    <property type="evidence" value="ECO:0007669"/>
    <property type="project" value="UniProtKB-SubCell"/>
</dbReference>
<keyword evidence="3" id="KW-0813">Transport</keyword>
<evidence type="ECO:0000256" key="9">
    <source>
        <dbReference type="ARBA" id="ARBA00022692"/>
    </source>
</evidence>
<dbReference type="CDD" id="cd00211">
    <property type="entry name" value="PTS_IIA_fru"/>
    <property type="match status" value="1"/>
</dbReference>
<dbReference type="FunFam" id="3.40.50.2300:FF:000014">
    <property type="entry name" value="PTS system fructose-like transporter subunit IIB"/>
    <property type="match status" value="1"/>
</dbReference>
<dbReference type="InterPro" id="IPR006327">
    <property type="entry name" value="PTS_IIC_fruc"/>
</dbReference>
<keyword evidence="7" id="KW-0808">Transferase</keyword>
<dbReference type="InterPro" id="IPR013014">
    <property type="entry name" value="PTS_EIIC_2"/>
</dbReference>
<comment type="caution">
    <text evidence="16">The sequence shown here is derived from an EMBL/GenBank/DDBJ whole genome shotgun (WGS) entry which is preliminary data.</text>
</comment>
<dbReference type="NCBIfam" id="TIGR00829">
    <property type="entry name" value="FRU"/>
    <property type="match status" value="1"/>
</dbReference>
<keyword evidence="8" id="KW-0598">Phosphotransferase system</keyword>
<dbReference type="Proteomes" id="UP000183185">
    <property type="component" value="Unassembled WGS sequence"/>
</dbReference>
<feature type="transmembrane region" description="Helical" evidence="12">
    <location>
        <begin position="302"/>
        <end position="322"/>
    </location>
</feature>
<feature type="transmembrane region" description="Helical" evidence="12">
    <location>
        <begin position="529"/>
        <end position="548"/>
    </location>
</feature>
<feature type="domain" description="PTS EIIC type-2" evidence="15">
    <location>
        <begin position="291"/>
        <end position="619"/>
    </location>
</feature>
<dbReference type="GO" id="GO:0005737">
    <property type="term" value="C:cytoplasm"/>
    <property type="evidence" value="ECO:0007669"/>
    <property type="project" value="UniProtKB-SubCell"/>
</dbReference>
<dbReference type="Gene3D" id="3.40.930.10">
    <property type="entry name" value="Mannitol-specific EII, Chain A"/>
    <property type="match status" value="1"/>
</dbReference>
<feature type="transmembrane region" description="Helical" evidence="12">
    <location>
        <begin position="595"/>
        <end position="614"/>
    </location>
</feature>
<protein>
    <submittedName>
        <fullName evidence="16">PTS fructose transporter subunit IIC</fullName>
    </submittedName>
</protein>
<feature type="transmembrane region" description="Helical" evidence="12">
    <location>
        <begin position="342"/>
        <end position="359"/>
    </location>
</feature>
<keyword evidence="6" id="KW-0762">Sugar transport</keyword>
<dbReference type="InterPro" id="IPR003353">
    <property type="entry name" value="PTS_IIB_fruc"/>
</dbReference>
<evidence type="ECO:0000256" key="6">
    <source>
        <dbReference type="ARBA" id="ARBA00022597"/>
    </source>
</evidence>
<dbReference type="InterPro" id="IPR004715">
    <property type="entry name" value="PTS_IIA_fruc"/>
</dbReference>
<evidence type="ECO:0000256" key="2">
    <source>
        <dbReference type="ARBA" id="ARBA00004496"/>
    </source>
</evidence>
<evidence type="ECO:0000256" key="12">
    <source>
        <dbReference type="SAM" id="Phobius"/>
    </source>
</evidence>
<evidence type="ECO:0000256" key="11">
    <source>
        <dbReference type="ARBA" id="ARBA00023136"/>
    </source>
</evidence>
<dbReference type="PROSITE" id="PS51099">
    <property type="entry name" value="PTS_EIIB_TYPE_2"/>
    <property type="match status" value="1"/>
</dbReference>
<name>A0AA44KT73_9BACI</name>
<dbReference type="PANTHER" id="PTHR30505:SF28">
    <property type="entry name" value="PTS SYSTEM 2-O-ALPHA-MANNOSYL-D-GLYCERATE-SPECIFIC EIIABC COMPONENT"/>
    <property type="match status" value="1"/>
</dbReference>
<dbReference type="Gene3D" id="3.40.50.2300">
    <property type="match status" value="1"/>
</dbReference>
<keyword evidence="10 12" id="KW-1133">Transmembrane helix</keyword>
<dbReference type="InterPro" id="IPR050864">
    <property type="entry name" value="Bacterial_PTS_Sugar_Transport"/>
</dbReference>
<keyword evidence="9 12" id="KW-0812">Transmembrane</keyword>
<evidence type="ECO:0000256" key="5">
    <source>
        <dbReference type="ARBA" id="ARBA00022553"/>
    </source>
</evidence>
<evidence type="ECO:0000259" key="13">
    <source>
        <dbReference type="PROSITE" id="PS51094"/>
    </source>
</evidence>
<feature type="domain" description="PTS EIIB type-2" evidence="14">
    <location>
        <begin position="170"/>
        <end position="265"/>
    </location>
</feature>
<feature type="transmembrane region" description="Helical" evidence="12">
    <location>
        <begin position="371"/>
        <end position="396"/>
    </location>
</feature>
<dbReference type="PROSITE" id="PS51094">
    <property type="entry name" value="PTS_EIIA_TYPE_2"/>
    <property type="match status" value="1"/>
</dbReference>
<dbReference type="GO" id="GO:0022877">
    <property type="term" value="F:protein-N(PI)-phosphohistidine-fructose phosphotransferase system transporter activity"/>
    <property type="evidence" value="ECO:0007669"/>
    <property type="project" value="InterPro"/>
</dbReference>